<dbReference type="Proteomes" id="UP001558353">
    <property type="component" value="Unassembled WGS sequence"/>
</dbReference>
<organism evidence="2 3">
    <name type="scientific">Corynebacterium xerosis</name>
    <dbReference type="NCBI Taxonomy" id="1725"/>
    <lineage>
        <taxon>Bacteria</taxon>
        <taxon>Bacillati</taxon>
        <taxon>Actinomycetota</taxon>
        <taxon>Actinomycetes</taxon>
        <taxon>Mycobacteriales</taxon>
        <taxon>Corynebacteriaceae</taxon>
        <taxon>Corynebacterium</taxon>
    </lineage>
</organism>
<dbReference type="SUPFAM" id="SSF47413">
    <property type="entry name" value="lambda repressor-like DNA-binding domains"/>
    <property type="match status" value="1"/>
</dbReference>
<proteinExistence type="predicted"/>
<dbReference type="SMART" id="SM00530">
    <property type="entry name" value="HTH_XRE"/>
    <property type="match status" value="1"/>
</dbReference>
<dbReference type="RefSeq" id="WP_368521832.1">
    <property type="nucleotide sequence ID" value="NZ_JAYWMA010000001.1"/>
</dbReference>
<name>A0ABV3URM2_9CORY</name>
<reference evidence="2 3" key="1">
    <citation type="journal article" date="2024" name="Fungal Genet. Biol.">
        <title>The porcine skin microbiome exhibits broad fungal antagonism.</title>
        <authorList>
            <person name="De La Cruz K.F."/>
            <person name="Townsend E.C."/>
            <person name="Alex Cheong J.Z."/>
            <person name="Salamzade R."/>
            <person name="Liu A."/>
            <person name="Sandstrom S."/>
            <person name="Davila E."/>
            <person name="Huang L."/>
            <person name="Xu K.H."/>
            <person name="Wu S.Y."/>
            <person name="Meudt J.J."/>
            <person name="Shanmuganayagam D."/>
            <person name="Gibson A.L.F."/>
            <person name="Kalan L.R."/>
        </authorList>
    </citation>
    <scope>NUCLEOTIDE SEQUENCE [LARGE SCALE GENOMIC DNA]</scope>
    <source>
        <strain evidence="2 3">LK2569</strain>
    </source>
</reference>
<dbReference type="CDD" id="cd00093">
    <property type="entry name" value="HTH_XRE"/>
    <property type="match status" value="1"/>
</dbReference>
<evidence type="ECO:0000259" key="1">
    <source>
        <dbReference type="PROSITE" id="PS50943"/>
    </source>
</evidence>
<protein>
    <submittedName>
        <fullName evidence="2">Helix-turn-helix transcriptional regulator</fullName>
    </submittedName>
</protein>
<gene>
    <name evidence="2" type="ORF">VVR64_00695</name>
</gene>
<feature type="domain" description="HTH cro/C1-type" evidence="1">
    <location>
        <begin position="17"/>
        <end position="76"/>
    </location>
</feature>
<dbReference type="PROSITE" id="PS50943">
    <property type="entry name" value="HTH_CROC1"/>
    <property type="match status" value="1"/>
</dbReference>
<sequence>MSAWKIGDVKTEVARTFREALDARGMTHSELAKELSAHGRAVSQSSVTKMLNGDRAISLEMAMRLCEVLGVPWEELLITPGGPMVQLKRALEAAGRVSDIAARNAQGSAESAERAQRELLRVMSAGGLDVSVSDPSDTFWTEPIKDGEKMRGSVEITDRDAIAFRSAMEKLTDAARLARESEDQLYAARALMESSVLRNWTRW</sequence>
<dbReference type="InterPro" id="IPR001387">
    <property type="entry name" value="Cro/C1-type_HTH"/>
</dbReference>
<dbReference type="Gene3D" id="1.10.260.40">
    <property type="entry name" value="lambda repressor-like DNA-binding domains"/>
    <property type="match status" value="1"/>
</dbReference>
<accession>A0ABV3URM2</accession>
<comment type="caution">
    <text evidence="2">The sequence shown here is derived from an EMBL/GenBank/DDBJ whole genome shotgun (WGS) entry which is preliminary data.</text>
</comment>
<dbReference type="Pfam" id="PF01381">
    <property type="entry name" value="HTH_3"/>
    <property type="match status" value="1"/>
</dbReference>
<keyword evidence="3" id="KW-1185">Reference proteome</keyword>
<evidence type="ECO:0000313" key="2">
    <source>
        <dbReference type="EMBL" id="MEX3527591.1"/>
    </source>
</evidence>
<evidence type="ECO:0000313" key="3">
    <source>
        <dbReference type="Proteomes" id="UP001558353"/>
    </source>
</evidence>
<dbReference type="InterPro" id="IPR010982">
    <property type="entry name" value="Lambda_DNA-bd_dom_sf"/>
</dbReference>
<dbReference type="EMBL" id="JAYWMA010000001">
    <property type="protein sequence ID" value="MEX3527591.1"/>
    <property type="molecule type" value="Genomic_DNA"/>
</dbReference>